<protein>
    <submittedName>
        <fullName evidence="1">Uncharacterized protein</fullName>
    </submittedName>
</protein>
<accession>A0ABU0GPJ1</accession>
<gene>
    <name evidence="1" type="ORF">QOZ98_000100</name>
</gene>
<proteinExistence type="predicted"/>
<evidence type="ECO:0000313" key="2">
    <source>
        <dbReference type="Proteomes" id="UP001241988"/>
    </source>
</evidence>
<name>A0ABU0GPJ1_9BACL</name>
<dbReference type="EMBL" id="JAUSWB010000001">
    <property type="protein sequence ID" value="MDQ0427275.1"/>
    <property type="molecule type" value="Genomic_DNA"/>
</dbReference>
<keyword evidence="2" id="KW-1185">Reference proteome</keyword>
<organism evidence="1 2">
    <name type="scientific">Planomicrobium stackebrandtii</name>
    <dbReference type="NCBI Taxonomy" id="253160"/>
    <lineage>
        <taxon>Bacteria</taxon>
        <taxon>Bacillati</taxon>
        <taxon>Bacillota</taxon>
        <taxon>Bacilli</taxon>
        <taxon>Bacillales</taxon>
        <taxon>Caryophanaceae</taxon>
        <taxon>Planomicrobium</taxon>
    </lineage>
</organism>
<reference evidence="1 2" key="1">
    <citation type="submission" date="2023-07" db="EMBL/GenBank/DDBJ databases">
        <title>Genomic Encyclopedia of Type Strains, Phase IV (KMG-IV): sequencing the most valuable type-strain genomes for metagenomic binning, comparative biology and taxonomic classification.</title>
        <authorList>
            <person name="Goeker M."/>
        </authorList>
    </citation>
    <scope>NUCLEOTIDE SEQUENCE [LARGE SCALE GENOMIC DNA]</scope>
    <source>
        <strain evidence="1 2">DSM 16419</strain>
    </source>
</reference>
<sequence>MIVSLVKHMEVSSEVPEETTLEMHLTDGKVFIR</sequence>
<evidence type="ECO:0000313" key="1">
    <source>
        <dbReference type="EMBL" id="MDQ0427275.1"/>
    </source>
</evidence>
<dbReference type="Proteomes" id="UP001241988">
    <property type="component" value="Unassembled WGS sequence"/>
</dbReference>
<comment type="caution">
    <text evidence="1">The sequence shown here is derived from an EMBL/GenBank/DDBJ whole genome shotgun (WGS) entry which is preliminary data.</text>
</comment>